<dbReference type="InterPro" id="IPR012340">
    <property type="entry name" value="NA-bd_OB-fold"/>
</dbReference>
<dbReference type="SUPFAM" id="SSF50249">
    <property type="entry name" value="Nucleic acid-binding proteins"/>
    <property type="match status" value="2"/>
</dbReference>
<dbReference type="Gene3D" id="2.40.50.140">
    <property type="entry name" value="Nucleic acid-binding proteins"/>
    <property type="match status" value="2"/>
</dbReference>
<dbReference type="Proteomes" id="UP000694867">
    <property type="component" value="Unplaced"/>
</dbReference>
<dbReference type="AlphaFoldDB" id="A0AAJ7L6Q6"/>
<dbReference type="GeneID" id="108865220"/>
<organism evidence="1 2">
    <name type="scientific">Galendromus occidentalis</name>
    <name type="common">western predatory mite</name>
    <dbReference type="NCBI Taxonomy" id="34638"/>
    <lineage>
        <taxon>Eukaryota</taxon>
        <taxon>Metazoa</taxon>
        <taxon>Ecdysozoa</taxon>
        <taxon>Arthropoda</taxon>
        <taxon>Chelicerata</taxon>
        <taxon>Arachnida</taxon>
        <taxon>Acari</taxon>
        <taxon>Parasitiformes</taxon>
        <taxon>Mesostigmata</taxon>
        <taxon>Gamasina</taxon>
        <taxon>Phytoseioidea</taxon>
        <taxon>Phytoseiidae</taxon>
        <taxon>Typhlodrominae</taxon>
        <taxon>Galendromus</taxon>
    </lineage>
</organism>
<accession>A0AAJ7L6Q6</accession>
<keyword evidence="1" id="KW-1185">Reference proteome</keyword>
<proteinExistence type="predicted"/>
<name>A0AAJ7L6Q6_9ACAR</name>
<gene>
    <name evidence="2" type="primary">LOC108865220</name>
</gene>
<dbReference type="KEGG" id="goe:108865220"/>
<reference evidence="2" key="1">
    <citation type="submission" date="2025-08" db="UniProtKB">
        <authorList>
            <consortium name="RefSeq"/>
        </authorList>
    </citation>
    <scope>IDENTIFICATION</scope>
</reference>
<dbReference type="RefSeq" id="XP_018497545.1">
    <property type="nucleotide sequence ID" value="XM_018642029.1"/>
</dbReference>
<protein>
    <submittedName>
        <fullName evidence="2">Replication factor A 51 kDa subunit-like</fullName>
    </submittedName>
</protein>
<evidence type="ECO:0000313" key="2">
    <source>
        <dbReference type="RefSeq" id="XP_018497545.1"/>
    </source>
</evidence>
<sequence>MIESYVVTEFFRQEALQDNELPTPKRQEPGPKSLKDVSMGTRGGYVHGRVLMKTPIRAWKKEANEGKIFSFIIADNTAEMNVVVAGDICESIFDKICVGECYEFSAFRQKVCNPQYKVSCLDIELVLTKISSIQKISGDHLPKQVTSKIKIGQIVEVNLNKLVNLTAIVFDVGDIQTFTCRDGQAHKLDETEGDCITITNASVREYRGIKSLTATTNTVFKFAREEPEDADMEELLKWWKTEGLRCEFGELRVLPTENPREEPLPKKDIK</sequence>
<evidence type="ECO:0000313" key="1">
    <source>
        <dbReference type="Proteomes" id="UP000694867"/>
    </source>
</evidence>